<name>A0ACC2UD35_9FUNG</name>
<organism evidence="1 2">
    <name type="scientific">Entomophthora muscae</name>
    <dbReference type="NCBI Taxonomy" id="34485"/>
    <lineage>
        <taxon>Eukaryota</taxon>
        <taxon>Fungi</taxon>
        <taxon>Fungi incertae sedis</taxon>
        <taxon>Zoopagomycota</taxon>
        <taxon>Entomophthoromycotina</taxon>
        <taxon>Entomophthoromycetes</taxon>
        <taxon>Entomophthorales</taxon>
        <taxon>Entomophthoraceae</taxon>
        <taxon>Entomophthora</taxon>
    </lineage>
</organism>
<gene>
    <name evidence="1" type="ORF">DSO57_1020378</name>
</gene>
<accession>A0ACC2UD35</accession>
<evidence type="ECO:0000313" key="2">
    <source>
        <dbReference type="Proteomes" id="UP001165960"/>
    </source>
</evidence>
<reference evidence="1" key="1">
    <citation type="submission" date="2022-04" db="EMBL/GenBank/DDBJ databases">
        <title>Genome of the entomopathogenic fungus Entomophthora muscae.</title>
        <authorList>
            <person name="Elya C."/>
            <person name="Lovett B.R."/>
            <person name="Lee E."/>
            <person name="Macias A.M."/>
            <person name="Hajek A.E."/>
            <person name="De Bivort B.L."/>
            <person name="Kasson M.T."/>
            <person name="De Fine Licht H.H."/>
            <person name="Stajich J.E."/>
        </authorList>
    </citation>
    <scope>NUCLEOTIDE SEQUENCE</scope>
    <source>
        <strain evidence="1">Berkeley</strain>
    </source>
</reference>
<proteinExistence type="predicted"/>
<protein>
    <submittedName>
        <fullName evidence="1">Uncharacterized protein</fullName>
    </submittedName>
</protein>
<dbReference type="Proteomes" id="UP001165960">
    <property type="component" value="Unassembled WGS sequence"/>
</dbReference>
<evidence type="ECO:0000313" key="1">
    <source>
        <dbReference type="EMBL" id="KAJ9084813.1"/>
    </source>
</evidence>
<comment type="caution">
    <text evidence="1">The sequence shown here is derived from an EMBL/GenBank/DDBJ whole genome shotgun (WGS) entry which is preliminary data.</text>
</comment>
<keyword evidence="2" id="KW-1185">Reference proteome</keyword>
<sequence>MSVQLFLITRVEKKPVKIYTPSPEPEADSLTPPHSPFVYSPSDSKEKPFHFNDEDEHKEGSENDSCDHSSEASEEEPILEWDLHAFSNICNANEQFKVPAVFPDSFPIINKKRGAGFVKDGFLFTCNNQKKNMMHHHYHCNSLGCPTKSSTIGFTQVKELTIEHDCKGSNGILYYLMHWYLCQAILLKRGMNSSELVTHTLLHLNANKREKFGENTKIQRYVTNQRSIEANIDVSARNIDKY</sequence>
<dbReference type="EMBL" id="QTSX02000805">
    <property type="protein sequence ID" value="KAJ9084813.1"/>
    <property type="molecule type" value="Genomic_DNA"/>
</dbReference>